<proteinExistence type="predicted"/>
<organism evidence="1 2">
    <name type="scientific">Hyella patelloides LEGE 07179</name>
    <dbReference type="NCBI Taxonomy" id="945734"/>
    <lineage>
        <taxon>Bacteria</taxon>
        <taxon>Bacillati</taxon>
        <taxon>Cyanobacteriota</taxon>
        <taxon>Cyanophyceae</taxon>
        <taxon>Pleurocapsales</taxon>
        <taxon>Hyellaceae</taxon>
        <taxon>Hyella</taxon>
    </lineage>
</organism>
<dbReference type="EMBL" id="CAACVJ010000556">
    <property type="protein sequence ID" value="VEP17383.1"/>
    <property type="molecule type" value="Genomic_DNA"/>
</dbReference>
<evidence type="ECO:0000313" key="2">
    <source>
        <dbReference type="Proteomes" id="UP000320055"/>
    </source>
</evidence>
<dbReference type="AlphaFoldDB" id="A0A563W1H2"/>
<reference evidence="1 2" key="1">
    <citation type="submission" date="2019-01" db="EMBL/GenBank/DDBJ databases">
        <authorList>
            <person name="Brito A."/>
        </authorList>
    </citation>
    <scope>NUCLEOTIDE SEQUENCE [LARGE SCALE GENOMIC DNA]</scope>
    <source>
        <strain evidence="1">1</strain>
    </source>
</reference>
<accession>A0A563W1H2</accession>
<dbReference type="Proteomes" id="UP000320055">
    <property type="component" value="Unassembled WGS sequence"/>
</dbReference>
<gene>
    <name evidence="1" type="ORF">H1P_60039</name>
</gene>
<name>A0A563W1H2_9CYAN</name>
<evidence type="ECO:0000313" key="1">
    <source>
        <dbReference type="EMBL" id="VEP17383.1"/>
    </source>
</evidence>
<keyword evidence="2" id="KW-1185">Reference proteome</keyword>
<sequence length="55" mass="6383">MIKPNNNLSQNAEFSIWYSGIFHRGNIVGRLKELKILTCVRLRRSLNESHDLGSR</sequence>
<protein>
    <submittedName>
        <fullName evidence="1">Uncharacterized protein</fullName>
    </submittedName>
</protein>